<evidence type="ECO:0000313" key="10">
    <source>
        <dbReference type="Proteomes" id="UP000307440"/>
    </source>
</evidence>
<feature type="compositionally biased region" description="Low complexity" evidence="7">
    <location>
        <begin position="446"/>
        <end position="458"/>
    </location>
</feature>
<dbReference type="InterPro" id="IPR007219">
    <property type="entry name" value="XnlR_reg_dom"/>
</dbReference>
<keyword evidence="6" id="KW-0539">Nucleus</keyword>
<evidence type="ECO:0000256" key="1">
    <source>
        <dbReference type="ARBA" id="ARBA00004123"/>
    </source>
</evidence>
<dbReference type="InterPro" id="IPR051089">
    <property type="entry name" value="prtT"/>
</dbReference>
<dbReference type="AlphaFoldDB" id="A0A5C3L4Y9"/>
<protein>
    <recommendedName>
        <fullName evidence="8">Zn(2)-C6 fungal-type domain-containing protein</fullName>
    </recommendedName>
</protein>
<dbReference type="PANTHER" id="PTHR31845">
    <property type="entry name" value="FINGER DOMAIN PROTEIN, PUTATIVE-RELATED"/>
    <property type="match status" value="1"/>
</dbReference>
<feature type="compositionally biased region" description="Polar residues" evidence="7">
    <location>
        <begin position="65"/>
        <end position="88"/>
    </location>
</feature>
<feature type="compositionally biased region" description="Low complexity" evidence="7">
    <location>
        <begin position="40"/>
        <end position="64"/>
    </location>
</feature>
<evidence type="ECO:0000256" key="2">
    <source>
        <dbReference type="ARBA" id="ARBA00022723"/>
    </source>
</evidence>
<evidence type="ECO:0000313" key="9">
    <source>
        <dbReference type="EMBL" id="TFK27196.1"/>
    </source>
</evidence>
<feature type="region of interest" description="Disordered" evidence="7">
    <location>
        <begin position="948"/>
        <end position="1012"/>
    </location>
</feature>
<feature type="region of interest" description="Disordered" evidence="7">
    <location>
        <begin position="178"/>
        <end position="236"/>
    </location>
</feature>
<evidence type="ECO:0000256" key="5">
    <source>
        <dbReference type="ARBA" id="ARBA00023163"/>
    </source>
</evidence>
<comment type="subcellular location">
    <subcellularLocation>
        <location evidence="1">Nucleus</location>
    </subcellularLocation>
</comment>
<sequence>MANPFTSNQHWDQSQMYYSQQNMQLDPELNYGQYPEPDQQNRQPRHQMPQPQQQLPQYPNHYQQYTQTPPGSNPTSTLQGALHTNQALSTHSRSSSYNSNSLPTPASASSFSSTIYGSSNGQLANQGAYHSNAFTFGTANVPLPLTGIDNSVQNSGMLTTSPDAMQDVFQPILGSQDLQNRFLPPNKAPSNLPGPSSAKRQRAEIQPEEFYYEDQEQEQENEQNDSKDSSKAKPTRACARCKNLKVKCEVKNEGDPCKRCLNGGHECVIPGRKVRRVPPKREHLISQIQTQAKEIERLMSQLEAANAVKKEDVSQEQQRQWTPSSVSSPVLDPSGSRPLLDSDAPEDPSNAAANKAIEDWIAKTRENMQELTFICLAEGGVPESYIVEEDPDDPYSSSDDEYVEASEDFEGFGNGNERYEVAVEDPDGAPSTDPERQSRKIRHRSSASSMGTTKSTTGSRKKITSDHGKPANLPVPAAPFGLMAKMSLKPRARSRVPSECDEQEDNSSGIANENFFKPSPAPEPFLRQSRGIQHQAPAILAKGLITPEDAEKLFQIYYTEMNLSLSLLDPVLYDAKRTFWRSPFLFTVICAIASRFYSERPTLYPEAMQYAQIAAGNALISGTKNVEMCAAYILMSLYPIPVKRWEHQRSWLYLGLAIRTATDLNLHLPITAKPKNENHAREMLNRTRIWLNCFNVDRSTGSQYGKPPIIGNHDYTANHSENWWRSSPLNLQHFDIHICAYNAELRLMSSFMAKIYSDPHHPTGLNKDVDFEAIATETDDELQQLQEKWFSILRTTDLTEPQNRFRTGLLRLAYSYARLIALSYGFQHAFGKTDGQDENPFLTRCRNAASDVVRVVVDDLCCPEQRHYFRHGPDAQSVFVTFASAFLVKLLQPKFASYLTREQRVEIRSLVQQVIDLLGSPEIAIDDRHGPKLYSRFLKGLLDKPLARIDPSSSSGSPTDTKPNRSRSKPPKPSTGLEQTESQPPSADPFNLVFNHPSPTTSASLSPPPAESMTDFNTFRPVGGIDPYAPDAPIMNAYDAATNGSGDLLMSDYFQPELPFDEEIIRSFQDLADPTGWQDISMPVGFNFMSQFQPQFQQNMGLDLRAATTAMLAADSNPPYLTA</sequence>
<dbReference type="GO" id="GO:0000976">
    <property type="term" value="F:transcription cis-regulatory region binding"/>
    <property type="evidence" value="ECO:0007669"/>
    <property type="project" value="TreeGrafter"/>
</dbReference>
<name>A0A5C3L4Y9_COPMA</name>
<dbReference type="PROSITE" id="PS50048">
    <property type="entry name" value="ZN2_CY6_FUNGAL_2"/>
    <property type="match status" value="1"/>
</dbReference>
<feature type="compositionally biased region" description="Low complexity" evidence="7">
    <location>
        <begin position="323"/>
        <end position="336"/>
    </location>
</feature>
<dbReference type="PANTHER" id="PTHR31845:SF19">
    <property type="entry name" value="TRANSCRIPTION FACTOR DOMAIN-CONTAINING PROTEIN"/>
    <property type="match status" value="1"/>
</dbReference>
<dbReference type="SMART" id="SM00906">
    <property type="entry name" value="Fungal_trans"/>
    <property type="match status" value="1"/>
</dbReference>
<feature type="region of interest" description="Disordered" evidence="7">
    <location>
        <begin position="309"/>
        <end position="350"/>
    </location>
</feature>
<dbReference type="SMART" id="SM00066">
    <property type="entry name" value="GAL4"/>
    <property type="match status" value="1"/>
</dbReference>
<dbReference type="Pfam" id="PF04082">
    <property type="entry name" value="Fungal_trans"/>
    <property type="match status" value="1"/>
</dbReference>
<feature type="region of interest" description="Disordered" evidence="7">
    <location>
        <begin position="422"/>
        <end position="475"/>
    </location>
</feature>
<dbReference type="Gene3D" id="4.10.240.10">
    <property type="entry name" value="Zn(2)-C6 fungal-type DNA-binding domain"/>
    <property type="match status" value="1"/>
</dbReference>
<feature type="region of interest" description="Disordered" evidence="7">
    <location>
        <begin position="1"/>
        <end position="111"/>
    </location>
</feature>
<evidence type="ECO:0000256" key="4">
    <source>
        <dbReference type="ARBA" id="ARBA00023125"/>
    </source>
</evidence>
<keyword evidence="5" id="KW-0804">Transcription</keyword>
<feature type="compositionally biased region" description="Polar residues" evidence="7">
    <location>
        <begin position="1"/>
        <end position="12"/>
    </location>
</feature>
<dbReference type="GO" id="GO:0005634">
    <property type="term" value="C:nucleus"/>
    <property type="evidence" value="ECO:0007669"/>
    <property type="project" value="UniProtKB-SubCell"/>
</dbReference>
<dbReference type="GO" id="GO:0000981">
    <property type="term" value="F:DNA-binding transcription factor activity, RNA polymerase II-specific"/>
    <property type="evidence" value="ECO:0007669"/>
    <property type="project" value="InterPro"/>
</dbReference>
<dbReference type="STRING" id="230819.A0A5C3L4Y9"/>
<organism evidence="9 10">
    <name type="scientific">Coprinopsis marcescibilis</name>
    <name type="common">Agaric fungus</name>
    <name type="synonym">Psathyrella marcescibilis</name>
    <dbReference type="NCBI Taxonomy" id="230819"/>
    <lineage>
        <taxon>Eukaryota</taxon>
        <taxon>Fungi</taxon>
        <taxon>Dikarya</taxon>
        <taxon>Basidiomycota</taxon>
        <taxon>Agaricomycotina</taxon>
        <taxon>Agaricomycetes</taxon>
        <taxon>Agaricomycetidae</taxon>
        <taxon>Agaricales</taxon>
        <taxon>Agaricineae</taxon>
        <taxon>Psathyrellaceae</taxon>
        <taxon>Coprinopsis</taxon>
    </lineage>
</organism>
<keyword evidence="10" id="KW-1185">Reference proteome</keyword>
<evidence type="ECO:0000259" key="8">
    <source>
        <dbReference type="PROSITE" id="PS50048"/>
    </source>
</evidence>
<keyword evidence="3" id="KW-0805">Transcription regulation</keyword>
<feature type="domain" description="Zn(2)-C6 fungal-type" evidence="8">
    <location>
        <begin position="237"/>
        <end position="269"/>
    </location>
</feature>
<feature type="compositionally biased region" description="Low complexity" evidence="7">
    <location>
        <begin position="89"/>
        <end position="111"/>
    </location>
</feature>
<dbReference type="CDD" id="cd00067">
    <property type="entry name" value="GAL4"/>
    <property type="match status" value="1"/>
</dbReference>
<keyword evidence="4" id="KW-0238">DNA-binding</keyword>
<dbReference type="InterPro" id="IPR001138">
    <property type="entry name" value="Zn2Cys6_DnaBD"/>
</dbReference>
<dbReference type="EMBL" id="ML210167">
    <property type="protein sequence ID" value="TFK27196.1"/>
    <property type="molecule type" value="Genomic_DNA"/>
</dbReference>
<dbReference type="Proteomes" id="UP000307440">
    <property type="component" value="Unassembled WGS sequence"/>
</dbReference>
<proteinExistence type="predicted"/>
<evidence type="ECO:0000256" key="6">
    <source>
        <dbReference type="ARBA" id="ARBA00023242"/>
    </source>
</evidence>
<gene>
    <name evidence="9" type="ORF">FA15DRAFT_666700</name>
</gene>
<accession>A0A5C3L4Y9</accession>
<feature type="compositionally biased region" description="Acidic residues" evidence="7">
    <location>
        <begin position="206"/>
        <end position="223"/>
    </location>
</feature>
<dbReference type="GO" id="GO:0006351">
    <property type="term" value="P:DNA-templated transcription"/>
    <property type="evidence" value="ECO:0007669"/>
    <property type="project" value="InterPro"/>
</dbReference>
<dbReference type="SUPFAM" id="SSF57701">
    <property type="entry name" value="Zn2/Cys6 DNA-binding domain"/>
    <property type="match status" value="1"/>
</dbReference>
<feature type="compositionally biased region" description="Polar residues" evidence="7">
    <location>
        <begin position="976"/>
        <end position="985"/>
    </location>
</feature>
<keyword evidence="2" id="KW-0479">Metal-binding</keyword>
<feature type="region of interest" description="Disordered" evidence="7">
    <location>
        <begin position="495"/>
        <end position="520"/>
    </location>
</feature>
<reference evidence="9 10" key="1">
    <citation type="journal article" date="2019" name="Nat. Ecol. Evol.">
        <title>Megaphylogeny resolves global patterns of mushroom evolution.</title>
        <authorList>
            <person name="Varga T."/>
            <person name="Krizsan K."/>
            <person name="Foldi C."/>
            <person name="Dima B."/>
            <person name="Sanchez-Garcia M."/>
            <person name="Sanchez-Ramirez S."/>
            <person name="Szollosi G.J."/>
            <person name="Szarkandi J.G."/>
            <person name="Papp V."/>
            <person name="Albert L."/>
            <person name="Andreopoulos W."/>
            <person name="Angelini C."/>
            <person name="Antonin V."/>
            <person name="Barry K.W."/>
            <person name="Bougher N.L."/>
            <person name="Buchanan P."/>
            <person name="Buyck B."/>
            <person name="Bense V."/>
            <person name="Catcheside P."/>
            <person name="Chovatia M."/>
            <person name="Cooper J."/>
            <person name="Damon W."/>
            <person name="Desjardin D."/>
            <person name="Finy P."/>
            <person name="Geml J."/>
            <person name="Haridas S."/>
            <person name="Hughes K."/>
            <person name="Justo A."/>
            <person name="Karasinski D."/>
            <person name="Kautmanova I."/>
            <person name="Kiss B."/>
            <person name="Kocsube S."/>
            <person name="Kotiranta H."/>
            <person name="LaButti K.M."/>
            <person name="Lechner B.E."/>
            <person name="Liimatainen K."/>
            <person name="Lipzen A."/>
            <person name="Lukacs Z."/>
            <person name="Mihaltcheva S."/>
            <person name="Morgado L.N."/>
            <person name="Niskanen T."/>
            <person name="Noordeloos M.E."/>
            <person name="Ohm R.A."/>
            <person name="Ortiz-Santana B."/>
            <person name="Ovrebo C."/>
            <person name="Racz N."/>
            <person name="Riley R."/>
            <person name="Savchenko A."/>
            <person name="Shiryaev A."/>
            <person name="Soop K."/>
            <person name="Spirin V."/>
            <person name="Szebenyi C."/>
            <person name="Tomsovsky M."/>
            <person name="Tulloss R.E."/>
            <person name="Uehling J."/>
            <person name="Grigoriev I.V."/>
            <person name="Vagvolgyi C."/>
            <person name="Papp T."/>
            <person name="Martin F.M."/>
            <person name="Miettinen O."/>
            <person name="Hibbett D.S."/>
            <person name="Nagy L.G."/>
        </authorList>
    </citation>
    <scope>NUCLEOTIDE SEQUENCE [LARGE SCALE GENOMIC DNA]</scope>
    <source>
        <strain evidence="9 10">CBS 121175</strain>
    </source>
</reference>
<dbReference type="PROSITE" id="PS00463">
    <property type="entry name" value="ZN2_CY6_FUNGAL_1"/>
    <property type="match status" value="1"/>
</dbReference>
<dbReference type="InterPro" id="IPR036864">
    <property type="entry name" value="Zn2-C6_fun-type_DNA-bd_sf"/>
</dbReference>
<evidence type="ECO:0000256" key="3">
    <source>
        <dbReference type="ARBA" id="ARBA00023015"/>
    </source>
</evidence>
<dbReference type="GO" id="GO:0008270">
    <property type="term" value="F:zinc ion binding"/>
    <property type="evidence" value="ECO:0007669"/>
    <property type="project" value="InterPro"/>
</dbReference>
<feature type="compositionally biased region" description="Low complexity" evidence="7">
    <location>
        <begin position="13"/>
        <end position="24"/>
    </location>
</feature>
<dbReference type="CDD" id="cd12148">
    <property type="entry name" value="fungal_TF_MHR"/>
    <property type="match status" value="1"/>
</dbReference>
<dbReference type="OrthoDB" id="39175at2759"/>
<evidence type="ECO:0000256" key="7">
    <source>
        <dbReference type="SAM" id="MobiDB-lite"/>
    </source>
</evidence>